<dbReference type="Proteomes" id="UP000800035">
    <property type="component" value="Unassembled WGS sequence"/>
</dbReference>
<accession>A0A6A5TUB9</accession>
<evidence type="ECO:0000313" key="1">
    <source>
        <dbReference type="EMBL" id="KAF1952507.1"/>
    </source>
</evidence>
<proteinExistence type="predicted"/>
<keyword evidence="2" id="KW-1185">Reference proteome</keyword>
<protein>
    <submittedName>
        <fullName evidence="1">Uncharacterized protein</fullName>
    </submittedName>
</protein>
<dbReference type="AlphaFoldDB" id="A0A6A5TUB9"/>
<sequence length="92" mass="10208">MIFRGMRMWHSGLSFTSALVLVVADLRRAAGLLMGSARKSEEVSEFVERMLSRVGLGLGVLMKLLIGKVPAGGRSSGHVTHMIERLYTRKRH</sequence>
<organism evidence="1 2">
    <name type="scientific">Byssothecium circinans</name>
    <dbReference type="NCBI Taxonomy" id="147558"/>
    <lineage>
        <taxon>Eukaryota</taxon>
        <taxon>Fungi</taxon>
        <taxon>Dikarya</taxon>
        <taxon>Ascomycota</taxon>
        <taxon>Pezizomycotina</taxon>
        <taxon>Dothideomycetes</taxon>
        <taxon>Pleosporomycetidae</taxon>
        <taxon>Pleosporales</taxon>
        <taxon>Massarineae</taxon>
        <taxon>Massarinaceae</taxon>
        <taxon>Byssothecium</taxon>
    </lineage>
</organism>
<reference evidence="1" key="1">
    <citation type="journal article" date="2020" name="Stud. Mycol.">
        <title>101 Dothideomycetes genomes: a test case for predicting lifestyles and emergence of pathogens.</title>
        <authorList>
            <person name="Haridas S."/>
            <person name="Albert R."/>
            <person name="Binder M."/>
            <person name="Bloem J."/>
            <person name="Labutti K."/>
            <person name="Salamov A."/>
            <person name="Andreopoulos B."/>
            <person name="Baker S."/>
            <person name="Barry K."/>
            <person name="Bills G."/>
            <person name="Bluhm B."/>
            <person name="Cannon C."/>
            <person name="Castanera R."/>
            <person name="Culley D."/>
            <person name="Daum C."/>
            <person name="Ezra D."/>
            <person name="Gonzalez J."/>
            <person name="Henrissat B."/>
            <person name="Kuo A."/>
            <person name="Liang C."/>
            <person name="Lipzen A."/>
            <person name="Lutzoni F."/>
            <person name="Magnuson J."/>
            <person name="Mondo S."/>
            <person name="Nolan M."/>
            <person name="Ohm R."/>
            <person name="Pangilinan J."/>
            <person name="Park H.-J."/>
            <person name="Ramirez L."/>
            <person name="Alfaro M."/>
            <person name="Sun H."/>
            <person name="Tritt A."/>
            <person name="Yoshinaga Y."/>
            <person name="Zwiers L.-H."/>
            <person name="Turgeon B."/>
            <person name="Goodwin S."/>
            <person name="Spatafora J."/>
            <person name="Crous P."/>
            <person name="Grigoriev I."/>
        </authorList>
    </citation>
    <scope>NUCLEOTIDE SEQUENCE</scope>
    <source>
        <strain evidence="1">CBS 675.92</strain>
    </source>
</reference>
<name>A0A6A5TUB9_9PLEO</name>
<gene>
    <name evidence="1" type="ORF">CC80DRAFT_175925</name>
</gene>
<evidence type="ECO:0000313" key="2">
    <source>
        <dbReference type="Proteomes" id="UP000800035"/>
    </source>
</evidence>
<dbReference type="EMBL" id="ML977010">
    <property type="protein sequence ID" value="KAF1952507.1"/>
    <property type="molecule type" value="Genomic_DNA"/>
</dbReference>